<protein>
    <submittedName>
        <fullName evidence="1">Uncharacterized protein</fullName>
    </submittedName>
</protein>
<dbReference type="EMBL" id="AP012204">
    <property type="protein sequence ID" value="BAK38277.1"/>
    <property type="molecule type" value="Genomic_DNA"/>
</dbReference>
<proteinExistence type="predicted"/>
<evidence type="ECO:0000313" key="1">
    <source>
        <dbReference type="EMBL" id="BAK38277.1"/>
    </source>
</evidence>
<sequence length="195" mass="20102">MGGSGGGEPTSSGGSQFGGPGEVLGCGSLEFQAALMSPIPTVASTVAIGTDCEILLEGTPPQLVVYVRRSGEQLGAITERMMILMRCIGAGFAYEAEVITTAPIRLYVRPRNPYLLGLPFTAVLSDVPAGAMLTAGDDFDLRLDSGGKVVAVDIFGSDIGRIRAEPVALADAVRGGTARRATVHDPAVPTVIVTR</sequence>
<organism evidence="1 2">
    <name type="scientific">Microlunatus phosphovorus (strain ATCC 700054 / DSM 10555 / JCM 9379 / NBRC 101784 / NCIMB 13414 / VKM Ac-1990 / NM-1)</name>
    <dbReference type="NCBI Taxonomy" id="1032480"/>
    <lineage>
        <taxon>Bacteria</taxon>
        <taxon>Bacillati</taxon>
        <taxon>Actinomycetota</taxon>
        <taxon>Actinomycetes</taxon>
        <taxon>Propionibacteriales</taxon>
        <taxon>Propionibacteriaceae</taxon>
        <taxon>Microlunatus</taxon>
    </lineage>
</organism>
<dbReference type="STRING" id="1032480.MLP_52630"/>
<keyword evidence="2" id="KW-1185">Reference proteome</keyword>
<reference evidence="1 2" key="1">
    <citation type="submission" date="2011-05" db="EMBL/GenBank/DDBJ databases">
        <title>Whole genome sequence of Microlunatus phosphovorus NM-1.</title>
        <authorList>
            <person name="Hosoyama A."/>
            <person name="Sasaki K."/>
            <person name="Harada T."/>
            <person name="Igarashi R."/>
            <person name="Kawakoshi A."/>
            <person name="Sasagawa M."/>
            <person name="Fukada J."/>
            <person name="Nakamura S."/>
            <person name="Katano Y."/>
            <person name="Hanada S."/>
            <person name="Kamagata Y."/>
            <person name="Nakamura N."/>
            <person name="Yamazaki S."/>
            <person name="Fujita N."/>
        </authorList>
    </citation>
    <scope>NUCLEOTIDE SEQUENCE [LARGE SCALE GENOMIC DNA]</scope>
    <source>
        <strain evidence="2">ATCC 700054 / DSM 10555 / JCM 9379 / NBRC 101784 / NCIMB 13414 / VKM Ac-1990 / NM-1</strain>
    </source>
</reference>
<dbReference type="Proteomes" id="UP000007947">
    <property type="component" value="Chromosome"/>
</dbReference>
<dbReference type="AlphaFoldDB" id="F5XIN9"/>
<gene>
    <name evidence="1" type="ordered locus">MLP_52630</name>
</gene>
<evidence type="ECO:0000313" key="2">
    <source>
        <dbReference type="Proteomes" id="UP000007947"/>
    </source>
</evidence>
<dbReference type="KEGG" id="mph:MLP_52630"/>
<accession>F5XIN9</accession>
<dbReference type="HOGENOM" id="CLU_1394955_0_0_11"/>
<name>F5XIN9_MICPN</name>